<accession>A0ABU1Q6W8</accession>
<dbReference type="PROSITE" id="PS50943">
    <property type="entry name" value="HTH_CROC1"/>
    <property type="match status" value="1"/>
</dbReference>
<keyword evidence="3" id="KW-1185">Reference proteome</keyword>
<dbReference type="InterPro" id="IPR011990">
    <property type="entry name" value="TPR-like_helical_dom_sf"/>
</dbReference>
<dbReference type="Proteomes" id="UP001268819">
    <property type="component" value="Unassembled WGS sequence"/>
</dbReference>
<name>A0ABU1Q6W8_9PSEU</name>
<reference evidence="2 3" key="1">
    <citation type="submission" date="2023-07" db="EMBL/GenBank/DDBJ databases">
        <title>Sequencing the genomes of 1000 actinobacteria strains.</title>
        <authorList>
            <person name="Klenk H.-P."/>
        </authorList>
    </citation>
    <scope>NUCLEOTIDE SEQUENCE [LARGE SCALE GENOMIC DNA]</scope>
    <source>
        <strain evidence="2 3">DSM 43749</strain>
    </source>
</reference>
<dbReference type="RefSeq" id="WP_310313024.1">
    <property type="nucleotide sequence ID" value="NZ_BAAAXB010000001.1"/>
</dbReference>
<evidence type="ECO:0000313" key="2">
    <source>
        <dbReference type="EMBL" id="MDR6598431.1"/>
    </source>
</evidence>
<dbReference type="Pfam" id="PF13560">
    <property type="entry name" value="HTH_31"/>
    <property type="match status" value="1"/>
</dbReference>
<dbReference type="CDD" id="cd00093">
    <property type="entry name" value="HTH_XRE"/>
    <property type="match status" value="1"/>
</dbReference>
<comment type="caution">
    <text evidence="2">The sequence shown here is derived from an EMBL/GenBank/DDBJ whole genome shotgun (WGS) entry which is preliminary data.</text>
</comment>
<evidence type="ECO:0000259" key="1">
    <source>
        <dbReference type="PROSITE" id="PS50943"/>
    </source>
</evidence>
<gene>
    <name evidence="2" type="ORF">J2S66_006815</name>
</gene>
<dbReference type="SMART" id="SM00530">
    <property type="entry name" value="HTH_XRE"/>
    <property type="match status" value="1"/>
</dbReference>
<dbReference type="EMBL" id="JAVDSG010000001">
    <property type="protein sequence ID" value="MDR6598431.1"/>
    <property type="molecule type" value="Genomic_DNA"/>
</dbReference>
<organism evidence="2 3">
    <name type="scientific">Saccharothrix longispora</name>
    <dbReference type="NCBI Taxonomy" id="33920"/>
    <lineage>
        <taxon>Bacteria</taxon>
        <taxon>Bacillati</taxon>
        <taxon>Actinomycetota</taxon>
        <taxon>Actinomycetes</taxon>
        <taxon>Pseudonocardiales</taxon>
        <taxon>Pseudonocardiaceae</taxon>
        <taxon>Saccharothrix</taxon>
    </lineage>
</organism>
<feature type="domain" description="HTH cro/C1-type" evidence="1">
    <location>
        <begin position="11"/>
        <end position="56"/>
    </location>
</feature>
<proteinExistence type="predicted"/>
<dbReference type="Gene3D" id="1.25.40.10">
    <property type="entry name" value="Tetratricopeptide repeat domain"/>
    <property type="match status" value="1"/>
</dbReference>
<evidence type="ECO:0000313" key="3">
    <source>
        <dbReference type="Proteomes" id="UP001268819"/>
    </source>
</evidence>
<dbReference type="InterPro" id="IPR010982">
    <property type="entry name" value="Lambda_DNA-bd_dom_sf"/>
</dbReference>
<dbReference type="SUPFAM" id="SSF47413">
    <property type="entry name" value="lambda repressor-like DNA-binding domains"/>
    <property type="match status" value="1"/>
</dbReference>
<dbReference type="InterPro" id="IPR001387">
    <property type="entry name" value="Cro/C1-type_HTH"/>
</dbReference>
<dbReference type="Gene3D" id="1.10.260.40">
    <property type="entry name" value="lambda repressor-like DNA-binding domains"/>
    <property type="match status" value="1"/>
</dbReference>
<protein>
    <submittedName>
        <fullName evidence="2">Tetratricopeptide (TPR) repeat protein</fullName>
    </submittedName>
</protein>
<sequence length="404" mass="43819">MGQSEAFGVELRRRRVAAGKSLKALSSELNYSKGHISKIETGAKQPTTQLARLADAALDANGALSSLVREDRLGTPPETDHPVVLLDLPDIAVNRRAAEAVSEDVAVESLMRTQFDTLREMGKRIDPGLVIPLLTAQLQSLHAVLLAARQPEARRRLGLLTARYVEYLGWMAQEAGMQEEAKRRTAQFAALAAEAGDRGLAAYALVRRAELAMYAGDAISTVDMARRALADPHADFRVRGLALHRLAQGYAQHGEYELCRAALDDAEQALAESSSTGPGGPVLGSSTITDLGAVTAGWCLYDLGRPAQAAELLERALSRIAPEAWRARALHSARLALAYEAAGELDRMCEMAMQALEAARPLGSATVRSQLERLWWAVQRRHGHRPARELHVEITAALHDGRLT</sequence>